<keyword evidence="4" id="KW-1133">Transmembrane helix</keyword>
<keyword evidence="2" id="KW-0328">Glycosyltransferase</keyword>
<dbReference type="Proteomes" id="UP000005744">
    <property type="component" value="Unassembled WGS sequence"/>
</dbReference>
<proteinExistence type="inferred from homology"/>
<organism evidence="6 7">
    <name type="scientific">Beggiatoa alba B18LD</name>
    <dbReference type="NCBI Taxonomy" id="395493"/>
    <lineage>
        <taxon>Bacteria</taxon>
        <taxon>Pseudomonadati</taxon>
        <taxon>Pseudomonadota</taxon>
        <taxon>Gammaproteobacteria</taxon>
        <taxon>Thiotrichales</taxon>
        <taxon>Thiotrichaceae</taxon>
        <taxon>Beggiatoa</taxon>
    </lineage>
</organism>
<evidence type="ECO:0000256" key="3">
    <source>
        <dbReference type="ARBA" id="ARBA00022679"/>
    </source>
</evidence>
<keyword evidence="3 6" id="KW-0808">Transferase</keyword>
<evidence type="ECO:0000259" key="5">
    <source>
        <dbReference type="Pfam" id="PF00535"/>
    </source>
</evidence>
<evidence type="ECO:0000256" key="2">
    <source>
        <dbReference type="ARBA" id="ARBA00022676"/>
    </source>
</evidence>
<feature type="transmembrane region" description="Helical" evidence="4">
    <location>
        <begin position="270"/>
        <end position="287"/>
    </location>
</feature>
<keyword evidence="4" id="KW-0472">Membrane</keyword>
<sequence length="335" mass="37665">MNPIKKVSLLIPIYNEALFLPTLFQQIQAQDYPTTAIEVIAVDGDSTDSSLALLKSYQRTMPALMVLRNPRRNTPSSLNLAIAQAQGDYLIRLDAHTEYATDYVRQCVACLEKTGADNVGGHIRIKTTNRVTQAIELATTSVFGVGNSHFHYTQYEGYVDTVYLGAYRRQVFEKIGNYDEALIGAEDDELNYRLIKQGGKIYLSATIQSFYYPRDSLKKLWLQYFQYGQGKYGVIRKHTLPTSIRHLVPALFVLSLVLGILTSFYQGLGFYLLIPILSSYFSVLGLFTMRCTFPKALSLTGLVALVFLTLHLSYGCGFLIAGLREGLRRLHLLRA</sequence>
<dbReference type="AlphaFoldDB" id="I3CI20"/>
<comment type="similarity">
    <text evidence="1">Belongs to the glycosyltransferase 2 family.</text>
</comment>
<keyword evidence="7" id="KW-1185">Reference proteome</keyword>
<feature type="transmembrane region" description="Helical" evidence="4">
    <location>
        <begin position="246"/>
        <end position="264"/>
    </location>
</feature>
<dbReference type="PANTHER" id="PTHR43630:SF1">
    <property type="entry name" value="POLY-BETA-1,6-N-ACETYL-D-GLUCOSAMINE SYNTHASE"/>
    <property type="match status" value="1"/>
</dbReference>
<dbReference type="PANTHER" id="PTHR43630">
    <property type="entry name" value="POLY-BETA-1,6-N-ACETYL-D-GLUCOSAMINE SYNTHASE"/>
    <property type="match status" value="1"/>
</dbReference>
<dbReference type="GO" id="GO:0016757">
    <property type="term" value="F:glycosyltransferase activity"/>
    <property type="evidence" value="ECO:0007669"/>
    <property type="project" value="UniProtKB-KW"/>
</dbReference>
<evidence type="ECO:0000313" key="7">
    <source>
        <dbReference type="Proteomes" id="UP000005744"/>
    </source>
</evidence>
<protein>
    <submittedName>
        <fullName evidence="6">Glycosyl transferase</fullName>
    </submittedName>
</protein>
<dbReference type="InterPro" id="IPR029044">
    <property type="entry name" value="Nucleotide-diphossugar_trans"/>
</dbReference>
<dbReference type="STRING" id="395493.BegalDRAFT_2412"/>
<reference evidence="6 7" key="1">
    <citation type="submission" date="2011-11" db="EMBL/GenBank/DDBJ databases">
        <title>Improved High-Quality Draft sequence of Beggiatoa alba B18lD.</title>
        <authorList>
            <consortium name="US DOE Joint Genome Institute"/>
            <person name="Lucas S."/>
            <person name="Han J."/>
            <person name="Lapidus A."/>
            <person name="Cheng J.-F."/>
            <person name="Goodwin L."/>
            <person name="Pitluck S."/>
            <person name="Peters L."/>
            <person name="Mikhailova N."/>
            <person name="Held B."/>
            <person name="Detter J.C."/>
            <person name="Han C."/>
            <person name="Tapia R."/>
            <person name="Land M."/>
            <person name="Hauser L."/>
            <person name="Kyrpides N."/>
            <person name="Ivanova N."/>
            <person name="Pagani I."/>
            <person name="Samuel K."/>
            <person name="Teske A."/>
            <person name="Mueller J."/>
            <person name="Woyke T."/>
        </authorList>
    </citation>
    <scope>NUCLEOTIDE SEQUENCE [LARGE SCALE GENOMIC DNA]</scope>
    <source>
        <strain evidence="6 7">B18LD</strain>
    </source>
</reference>
<gene>
    <name evidence="6" type="ORF">BegalDRAFT_2412</name>
</gene>
<evidence type="ECO:0000256" key="1">
    <source>
        <dbReference type="ARBA" id="ARBA00006739"/>
    </source>
</evidence>
<dbReference type="OrthoDB" id="396512at2"/>
<dbReference type="eggNOG" id="COG1215">
    <property type="taxonomic scope" value="Bacteria"/>
</dbReference>
<dbReference type="CDD" id="cd02525">
    <property type="entry name" value="Succinoglycan_BP_ExoA"/>
    <property type="match status" value="1"/>
</dbReference>
<dbReference type="InterPro" id="IPR001173">
    <property type="entry name" value="Glyco_trans_2-like"/>
</dbReference>
<keyword evidence="4" id="KW-0812">Transmembrane</keyword>
<dbReference type="Pfam" id="PF00535">
    <property type="entry name" value="Glycos_transf_2"/>
    <property type="match status" value="1"/>
</dbReference>
<evidence type="ECO:0000313" key="6">
    <source>
        <dbReference type="EMBL" id="EIJ43263.1"/>
    </source>
</evidence>
<dbReference type="HOGENOM" id="CLU_025996_19_0_6"/>
<evidence type="ECO:0000256" key="4">
    <source>
        <dbReference type="SAM" id="Phobius"/>
    </source>
</evidence>
<accession>I3CI20</accession>
<feature type="transmembrane region" description="Helical" evidence="4">
    <location>
        <begin position="299"/>
        <end position="323"/>
    </location>
</feature>
<dbReference type="Gene3D" id="3.90.550.10">
    <property type="entry name" value="Spore Coat Polysaccharide Biosynthesis Protein SpsA, Chain A"/>
    <property type="match status" value="1"/>
</dbReference>
<name>I3CI20_9GAMM</name>
<dbReference type="RefSeq" id="WP_002690307.1">
    <property type="nucleotide sequence ID" value="NZ_JH600070.1"/>
</dbReference>
<dbReference type="EMBL" id="JH600070">
    <property type="protein sequence ID" value="EIJ43263.1"/>
    <property type="molecule type" value="Genomic_DNA"/>
</dbReference>
<dbReference type="SUPFAM" id="SSF53448">
    <property type="entry name" value="Nucleotide-diphospho-sugar transferases"/>
    <property type="match status" value="1"/>
</dbReference>
<feature type="domain" description="Glycosyltransferase 2-like" evidence="5">
    <location>
        <begin position="8"/>
        <end position="175"/>
    </location>
</feature>